<dbReference type="PRINTS" id="PR00406">
    <property type="entry name" value="CYTB5RDTASE"/>
</dbReference>
<dbReference type="EMBL" id="MU404350">
    <property type="protein sequence ID" value="KAI1618118.1"/>
    <property type="molecule type" value="Genomic_DNA"/>
</dbReference>
<dbReference type="InterPro" id="IPR039261">
    <property type="entry name" value="FNR_nucleotide-bd"/>
</dbReference>
<feature type="binding site" evidence="8">
    <location>
        <position position="355"/>
    </location>
    <ligand>
        <name>FAD</name>
        <dbReference type="ChEBI" id="CHEBI:57692"/>
    </ligand>
</feature>
<dbReference type="Pfam" id="PF00175">
    <property type="entry name" value="NAD_binding_1"/>
    <property type="match status" value="1"/>
</dbReference>
<dbReference type="PANTHER" id="PTHR19370">
    <property type="entry name" value="NADH-CYTOCHROME B5 REDUCTASE"/>
    <property type="match status" value="1"/>
</dbReference>
<dbReference type="SUPFAM" id="SSF55856">
    <property type="entry name" value="Cytochrome b5-like heme/steroid binding domain"/>
    <property type="match status" value="1"/>
</dbReference>
<keyword evidence="5 8" id="KW-0274">FAD</keyword>
<evidence type="ECO:0000259" key="9">
    <source>
        <dbReference type="PROSITE" id="PS50255"/>
    </source>
</evidence>
<gene>
    <name evidence="11" type="ORF">EDD36DRAFT_491615</name>
</gene>
<evidence type="ECO:0000256" key="3">
    <source>
        <dbReference type="ARBA" id="ARBA00006105"/>
    </source>
</evidence>
<dbReference type="Gene3D" id="3.40.50.80">
    <property type="entry name" value="Nucleotide-binding domain of ferredoxin-NADP reductase (FNR) module"/>
    <property type="match status" value="1"/>
</dbReference>
<dbReference type="GO" id="GO:0016491">
    <property type="term" value="F:oxidoreductase activity"/>
    <property type="evidence" value="ECO:0007669"/>
    <property type="project" value="UniProtKB-KW"/>
</dbReference>
<dbReference type="SUPFAM" id="SSF52343">
    <property type="entry name" value="Ferredoxin reductase-like, C-terminal NADP-linked domain"/>
    <property type="match status" value="1"/>
</dbReference>
<keyword evidence="4 8" id="KW-0285">Flavoprotein</keyword>
<feature type="domain" description="FAD-binding FR-type" evidence="10">
    <location>
        <begin position="229"/>
        <end position="337"/>
    </location>
</feature>
<organism evidence="11 12">
    <name type="scientific">Exophiala viscosa</name>
    <dbReference type="NCBI Taxonomy" id="2486360"/>
    <lineage>
        <taxon>Eukaryota</taxon>
        <taxon>Fungi</taxon>
        <taxon>Dikarya</taxon>
        <taxon>Ascomycota</taxon>
        <taxon>Pezizomycotina</taxon>
        <taxon>Eurotiomycetes</taxon>
        <taxon>Chaetothyriomycetidae</taxon>
        <taxon>Chaetothyriales</taxon>
        <taxon>Herpotrichiellaceae</taxon>
        <taxon>Exophiala</taxon>
    </lineage>
</organism>
<feature type="binding site" evidence="8">
    <location>
        <position position="312"/>
    </location>
    <ligand>
        <name>FAD</name>
        <dbReference type="ChEBI" id="CHEBI:57692"/>
    </ligand>
</feature>
<dbReference type="InterPro" id="IPR017927">
    <property type="entry name" value="FAD-bd_FR_type"/>
</dbReference>
<accession>A0AAN6E592</accession>
<dbReference type="PANTHER" id="PTHR19370:SF178">
    <property type="entry name" value="CYTOCHROME-B5 REDUCTASE"/>
    <property type="match status" value="1"/>
</dbReference>
<evidence type="ECO:0000259" key="10">
    <source>
        <dbReference type="PROSITE" id="PS51384"/>
    </source>
</evidence>
<evidence type="ECO:0000256" key="8">
    <source>
        <dbReference type="PIRSR" id="PIRSR601834-1"/>
    </source>
</evidence>
<dbReference type="CDD" id="cd06183">
    <property type="entry name" value="cyt_b5_reduct_like"/>
    <property type="match status" value="1"/>
</dbReference>
<keyword evidence="12" id="KW-1185">Reference proteome</keyword>
<dbReference type="PROSITE" id="PS51384">
    <property type="entry name" value="FAD_FR"/>
    <property type="match status" value="1"/>
</dbReference>
<feature type="binding site" evidence="8">
    <location>
        <position position="305"/>
    </location>
    <ligand>
        <name>FAD</name>
        <dbReference type="ChEBI" id="CHEBI:57692"/>
    </ligand>
</feature>
<dbReference type="Proteomes" id="UP001203852">
    <property type="component" value="Unassembled WGS sequence"/>
</dbReference>
<evidence type="ECO:0000256" key="6">
    <source>
        <dbReference type="ARBA" id="ARBA00023002"/>
    </source>
</evidence>
<dbReference type="GO" id="GO:0005783">
    <property type="term" value="C:endoplasmic reticulum"/>
    <property type="evidence" value="ECO:0007669"/>
    <property type="project" value="TreeGrafter"/>
</dbReference>
<evidence type="ECO:0000256" key="2">
    <source>
        <dbReference type="ARBA" id="ARBA00004370"/>
    </source>
</evidence>
<reference evidence="11" key="1">
    <citation type="journal article" date="2022" name="bioRxiv">
        <title>Deciphering the potential niche of two novel black yeast fungi from a biological soil crust based on their genomes, phenotypes, and melanin regulation.</title>
        <authorList>
            <consortium name="DOE Joint Genome Institute"/>
            <person name="Carr E.C."/>
            <person name="Barton Q."/>
            <person name="Grambo S."/>
            <person name="Sullivan M."/>
            <person name="Renfro C.M."/>
            <person name="Kuo A."/>
            <person name="Pangilinan J."/>
            <person name="Lipzen A."/>
            <person name="Keymanesh K."/>
            <person name="Savage E."/>
            <person name="Barry K."/>
            <person name="Grigoriev I.V."/>
            <person name="Riekhof W.R."/>
            <person name="Harris S.S."/>
        </authorList>
    </citation>
    <scope>NUCLEOTIDE SEQUENCE</scope>
    <source>
        <strain evidence="11">JF 03-4F</strain>
    </source>
</reference>
<dbReference type="Gene3D" id="2.40.30.10">
    <property type="entry name" value="Translation factors"/>
    <property type="match status" value="1"/>
</dbReference>
<feature type="binding site" evidence="8">
    <location>
        <position position="288"/>
    </location>
    <ligand>
        <name>FAD</name>
        <dbReference type="ChEBI" id="CHEBI:57692"/>
    </ligand>
</feature>
<dbReference type="AlphaFoldDB" id="A0AAN6E592"/>
<proteinExistence type="inferred from homology"/>
<evidence type="ECO:0000256" key="1">
    <source>
        <dbReference type="ARBA" id="ARBA00001974"/>
    </source>
</evidence>
<dbReference type="SMART" id="SM01117">
    <property type="entry name" value="Cyt-b5"/>
    <property type="match status" value="1"/>
</dbReference>
<dbReference type="InterPro" id="IPR017938">
    <property type="entry name" value="Riboflavin_synthase-like_b-brl"/>
</dbReference>
<feature type="domain" description="Cytochrome b5 heme-binding" evidence="9">
    <location>
        <begin position="10"/>
        <end position="86"/>
    </location>
</feature>
<evidence type="ECO:0000313" key="12">
    <source>
        <dbReference type="Proteomes" id="UP001203852"/>
    </source>
</evidence>
<comment type="cofactor">
    <cofactor evidence="1 8">
        <name>FAD</name>
        <dbReference type="ChEBI" id="CHEBI:57692"/>
    </cofactor>
</comment>
<dbReference type="Pfam" id="PF00970">
    <property type="entry name" value="FAD_binding_6"/>
    <property type="match status" value="1"/>
</dbReference>
<evidence type="ECO:0000256" key="4">
    <source>
        <dbReference type="ARBA" id="ARBA00022630"/>
    </source>
</evidence>
<comment type="caution">
    <text evidence="11">The sequence shown here is derived from an EMBL/GenBank/DDBJ whole genome shotgun (WGS) entry which is preliminary data.</text>
</comment>
<dbReference type="InterPro" id="IPR008333">
    <property type="entry name" value="Cbr1-like_FAD-bd_dom"/>
</dbReference>
<dbReference type="InterPro" id="IPR036400">
    <property type="entry name" value="Cyt_B5-like_heme/steroid_sf"/>
</dbReference>
<dbReference type="Pfam" id="PF00173">
    <property type="entry name" value="Cyt-b5"/>
    <property type="match status" value="1"/>
</dbReference>
<protein>
    <submittedName>
        <fullName evidence="11">Cytochrome b5</fullName>
    </submittedName>
</protein>
<dbReference type="InterPro" id="IPR001834">
    <property type="entry name" value="CBR-like"/>
</dbReference>
<evidence type="ECO:0000256" key="7">
    <source>
        <dbReference type="ARBA" id="ARBA00023136"/>
    </source>
</evidence>
<dbReference type="PRINTS" id="PR00363">
    <property type="entry name" value="CYTOCHROMEB5"/>
</dbReference>
<dbReference type="InterPro" id="IPR001433">
    <property type="entry name" value="OxRdtase_FAD/NAD-bd"/>
</dbReference>
<feature type="binding site" evidence="8">
    <location>
        <position position="286"/>
    </location>
    <ligand>
        <name>FAD</name>
        <dbReference type="ChEBI" id="CHEBI:57692"/>
    </ligand>
</feature>
<dbReference type="SUPFAM" id="SSF63380">
    <property type="entry name" value="Riboflavin synthase domain-like"/>
    <property type="match status" value="1"/>
</dbReference>
<feature type="binding site" evidence="8">
    <location>
        <position position="311"/>
    </location>
    <ligand>
        <name>FAD</name>
        <dbReference type="ChEBI" id="CHEBI:57692"/>
    </ligand>
</feature>
<evidence type="ECO:0000313" key="11">
    <source>
        <dbReference type="EMBL" id="KAI1618118.1"/>
    </source>
</evidence>
<dbReference type="GO" id="GO:0016020">
    <property type="term" value="C:membrane"/>
    <property type="evidence" value="ECO:0007669"/>
    <property type="project" value="UniProtKB-SubCell"/>
</dbReference>
<dbReference type="InterPro" id="IPR001199">
    <property type="entry name" value="Cyt_B5-like_heme/steroid-bd"/>
</dbReference>
<dbReference type="PROSITE" id="PS50255">
    <property type="entry name" value="CYTOCHROME_B5_2"/>
    <property type="match status" value="1"/>
</dbReference>
<keyword evidence="7" id="KW-0472">Membrane</keyword>
<name>A0AAN6E592_9EURO</name>
<keyword evidence="6" id="KW-0560">Oxidoreductase</keyword>
<evidence type="ECO:0000256" key="5">
    <source>
        <dbReference type="ARBA" id="ARBA00022827"/>
    </source>
</evidence>
<comment type="subcellular location">
    <subcellularLocation>
        <location evidence="2">Membrane</location>
    </subcellularLocation>
</comment>
<dbReference type="Gene3D" id="3.10.120.10">
    <property type="entry name" value="Cytochrome b5-like heme/steroid binding domain"/>
    <property type="match status" value="1"/>
</dbReference>
<sequence length="480" mass="51552">MTTLEVTQAQSVFTVEELASHNQPDNLWIAVDGKVYDITKYTEIHPGGVQILRGVAGTNATAAFHDVGHSEDAHETLQAFLVGTLEQSEEETRVPPIFQSTVVFSAAAATYTSRGFHVYLAISLASLKQALSLTCMIVAAKFLLPDLVSVAVLSGAVSAVSSFWKGVILSSAASGMCLWIVGSEVGKSLDMTDGLRRYPPIMKPTKALHGPSFGGPRGQAANNGALNPSHFSAFILTERMQLTPNTHRFKLQVSPDAQSMGLLLSSFPVGQHVQVRADIDTATVVRSYTPTDMDTQSGCIELTIKVYAGSKMGNHLLHLPLGAAVDLRGPVGHFKDYHRFLCSELAMIAGGTGITPMWQLIKAICGDPADETCITLLYANRTPADILLRKEIDALAASCPKKLKVHYFLSADPSTASWVGERGRVTAHKLAQLLPPVSKTAKYLICGPDPMVDAVTQDLVGLGCDHPKAFKHATDQVFVF</sequence>
<comment type="similarity">
    <text evidence="3">Belongs to the flavoprotein pyridine nucleotide cytochrome reductase family.</text>
</comment>